<reference evidence="12 13" key="1">
    <citation type="submission" date="2018-06" db="EMBL/GenBank/DDBJ databases">
        <title>Thermoflavimicrobium daqus sp. nov., a thermophilic microbe isolated from Moutai-flavour Daqu.</title>
        <authorList>
            <person name="Wang X."/>
            <person name="Zhou H."/>
        </authorList>
    </citation>
    <scope>NUCLEOTIDE SEQUENCE [LARGE SCALE GENOMIC DNA]</scope>
    <source>
        <strain evidence="12 13">FBKL4.011</strain>
    </source>
</reference>
<dbReference type="GO" id="GO:0005737">
    <property type="term" value="C:cytoplasm"/>
    <property type="evidence" value="ECO:0007669"/>
    <property type="project" value="UniProtKB-SubCell"/>
</dbReference>
<proteinExistence type="inferred from homology"/>
<protein>
    <recommendedName>
        <fullName evidence="4">Protein-L-isoaspartate O-methyltransferase</fullName>
        <ecNumber evidence="3">2.1.1.77</ecNumber>
    </recommendedName>
    <alternativeName>
        <fullName evidence="11">L-isoaspartyl protein carboxyl methyltransferase</fullName>
    </alternativeName>
    <alternativeName>
        <fullName evidence="9">Protein L-isoaspartyl methyltransferase</fullName>
    </alternativeName>
    <alternativeName>
        <fullName evidence="10">Protein-beta-aspartate methyltransferase</fullName>
    </alternativeName>
</protein>
<evidence type="ECO:0000256" key="8">
    <source>
        <dbReference type="ARBA" id="ARBA00022691"/>
    </source>
</evidence>
<evidence type="ECO:0000256" key="2">
    <source>
        <dbReference type="ARBA" id="ARBA00005369"/>
    </source>
</evidence>
<dbReference type="GO" id="GO:0004719">
    <property type="term" value="F:protein-L-isoaspartate (D-aspartate) O-methyltransferase activity"/>
    <property type="evidence" value="ECO:0007669"/>
    <property type="project" value="UniProtKB-EC"/>
</dbReference>
<evidence type="ECO:0000256" key="11">
    <source>
        <dbReference type="ARBA" id="ARBA00031350"/>
    </source>
</evidence>
<dbReference type="EMBL" id="QJKK01000003">
    <property type="protein sequence ID" value="RAL25710.1"/>
    <property type="molecule type" value="Genomic_DNA"/>
</dbReference>
<dbReference type="InterPro" id="IPR029063">
    <property type="entry name" value="SAM-dependent_MTases_sf"/>
</dbReference>
<evidence type="ECO:0000256" key="9">
    <source>
        <dbReference type="ARBA" id="ARBA00030757"/>
    </source>
</evidence>
<comment type="similarity">
    <text evidence="2">Belongs to the methyltransferase superfamily. L-isoaspartyl/D-aspartyl protein methyltransferase family.</text>
</comment>
<dbReference type="Pfam" id="PF01135">
    <property type="entry name" value="PCMT"/>
    <property type="match status" value="1"/>
</dbReference>
<evidence type="ECO:0000256" key="6">
    <source>
        <dbReference type="ARBA" id="ARBA00022603"/>
    </source>
</evidence>
<evidence type="ECO:0000256" key="3">
    <source>
        <dbReference type="ARBA" id="ARBA00011890"/>
    </source>
</evidence>
<evidence type="ECO:0000256" key="1">
    <source>
        <dbReference type="ARBA" id="ARBA00004496"/>
    </source>
</evidence>
<sequence>MLLRTNGCYNKEAISQINRRYTMKVEQAIQQVNRDYFVLQENGKMLPNTTSTKAIKKHLQFLEIREGDRVLEIGTGSGYSTALIAELIGQSGKVTSIDIDPAITERAKSKLSSYAQIECIIGDGREGYQSNAPYNRVIAWTSTEYLPDSWGRQLAEAGFIVAPFRILTIADSMVMVRLKKDSGNLKGDRVEEGSYIPMTSEPVVNFFGHEVFAELVGEGEHPYWASSHWMKKTSTEKWEEKILQSTIKSSPFEPIGEDVRAFLLTKNPDGLTTAFHLNTGFWIGYSSPNGFALLSYDENKWVVSDDQHAKVLSDWINHWERLGKPSYEHLEPIIVNKKISLKFKGGI</sequence>
<evidence type="ECO:0000256" key="5">
    <source>
        <dbReference type="ARBA" id="ARBA00022490"/>
    </source>
</evidence>
<dbReference type="GO" id="GO:0032259">
    <property type="term" value="P:methylation"/>
    <property type="evidence" value="ECO:0007669"/>
    <property type="project" value="UniProtKB-KW"/>
</dbReference>
<dbReference type="AlphaFoldDB" id="A0A364K698"/>
<evidence type="ECO:0000256" key="10">
    <source>
        <dbReference type="ARBA" id="ARBA00031323"/>
    </source>
</evidence>
<dbReference type="CDD" id="cd02440">
    <property type="entry name" value="AdoMet_MTases"/>
    <property type="match status" value="1"/>
</dbReference>
<keyword evidence="7" id="KW-0808">Transferase</keyword>
<dbReference type="PANTHER" id="PTHR11579:SF0">
    <property type="entry name" value="PROTEIN-L-ISOASPARTATE(D-ASPARTATE) O-METHYLTRANSFERASE"/>
    <property type="match status" value="1"/>
</dbReference>
<name>A0A364K698_9BACL</name>
<comment type="subcellular location">
    <subcellularLocation>
        <location evidence="1">Cytoplasm</location>
    </subcellularLocation>
</comment>
<dbReference type="Gene3D" id="3.40.50.150">
    <property type="entry name" value="Vaccinia Virus protein VP39"/>
    <property type="match status" value="1"/>
</dbReference>
<evidence type="ECO:0000256" key="4">
    <source>
        <dbReference type="ARBA" id="ARBA00013346"/>
    </source>
</evidence>
<evidence type="ECO:0000256" key="7">
    <source>
        <dbReference type="ARBA" id="ARBA00022679"/>
    </source>
</evidence>
<dbReference type="PANTHER" id="PTHR11579">
    <property type="entry name" value="PROTEIN-L-ISOASPARTATE O-METHYLTRANSFERASE"/>
    <property type="match status" value="1"/>
</dbReference>
<evidence type="ECO:0000313" key="12">
    <source>
        <dbReference type="EMBL" id="RAL25710.1"/>
    </source>
</evidence>
<accession>A0A364K698</accession>
<organism evidence="12 13">
    <name type="scientific">Thermoflavimicrobium daqui</name>
    <dbReference type="NCBI Taxonomy" id="2137476"/>
    <lineage>
        <taxon>Bacteria</taxon>
        <taxon>Bacillati</taxon>
        <taxon>Bacillota</taxon>
        <taxon>Bacilli</taxon>
        <taxon>Bacillales</taxon>
        <taxon>Thermoactinomycetaceae</taxon>
        <taxon>Thermoflavimicrobium</taxon>
    </lineage>
</organism>
<dbReference type="InterPro" id="IPR000682">
    <property type="entry name" value="PCMT"/>
</dbReference>
<comment type="caution">
    <text evidence="12">The sequence shown here is derived from an EMBL/GenBank/DDBJ whole genome shotgun (WGS) entry which is preliminary data.</text>
</comment>
<reference evidence="12 13" key="2">
    <citation type="submission" date="2018-06" db="EMBL/GenBank/DDBJ databases">
        <authorList>
            <person name="Zhirakovskaya E."/>
        </authorList>
    </citation>
    <scope>NUCLEOTIDE SEQUENCE [LARGE SCALE GENOMIC DNA]</scope>
    <source>
        <strain evidence="12 13">FBKL4.011</strain>
    </source>
</reference>
<dbReference type="OrthoDB" id="9772751at2"/>
<dbReference type="EC" id="2.1.1.77" evidence="3"/>
<keyword evidence="13" id="KW-1185">Reference proteome</keyword>
<gene>
    <name evidence="12" type="ORF">DL897_06440</name>
</gene>
<keyword evidence="5" id="KW-0963">Cytoplasm</keyword>
<evidence type="ECO:0000313" key="13">
    <source>
        <dbReference type="Proteomes" id="UP000251213"/>
    </source>
</evidence>
<keyword evidence="8" id="KW-0949">S-adenosyl-L-methionine</keyword>
<dbReference type="Proteomes" id="UP000251213">
    <property type="component" value="Unassembled WGS sequence"/>
</dbReference>
<dbReference type="SUPFAM" id="SSF53335">
    <property type="entry name" value="S-adenosyl-L-methionine-dependent methyltransferases"/>
    <property type="match status" value="1"/>
</dbReference>
<keyword evidence="6" id="KW-0489">Methyltransferase</keyword>